<feature type="transmembrane region" description="Helical" evidence="4">
    <location>
        <begin position="344"/>
        <end position="363"/>
    </location>
</feature>
<evidence type="ECO:0000256" key="4">
    <source>
        <dbReference type="SAM" id="Phobius"/>
    </source>
</evidence>
<dbReference type="EMBL" id="FBWC01000014">
    <property type="protein sequence ID" value="CUX30269.1"/>
    <property type="molecule type" value="Genomic_DNA"/>
</dbReference>
<feature type="transmembrane region" description="Helical" evidence="4">
    <location>
        <begin position="88"/>
        <end position="106"/>
    </location>
</feature>
<dbReference type="PANTHER" id="PTHR23523">
    <property type="match status" value="1"/>
</dbReference>
<evidence type="ECO:0000256" key="2">
    <source>
        <dbReference type="ARBA" id="ARBA00022989"/>
    </source>
</evidence>
<feature type="domain" description="Major facilitator superfamily (MFS) profile" evidence="5">
    <location>
        <begin position="20"/>
        <end position="399"/>
    </location>
</feature>
<dbReference type="InterPro" id="IPR020846">
    <property type="entry name" value="MFS_dom"/>
</dbReference>
<keyword evidence="1 4" id="KW-0812">Transmembrane</keyword>
<sequence length="401" mass="41888">MSLSHTMQRESARRTSDSTVLTIIAILAVALNLRPALAAIGPVLDRIEAATGLTSTSAGLLTTLPVFLMGLGALAASSLQTRAGERRGIVLGVVIIALSCLARYVWPSNYGLLASAAACGIGIAIVQALMPGFVKRVFALDAGRIMGLYSTGIMGGATLAAATAAGLSRHLGWEMMLGLWGVPALLALVLWQAASSSDPSRQRAATDKTSSRSPSRSGRAWLLLIFFGVGTGAYTLVLAWLPPFYIELGRTEDTAGYLRAGLTLIEVLAGLIVSAVINRFPDRRGPLAAALLAILGGLVCLITMPVTLALPAMILLGFGIGSLFPLSLIVTLDHADDPARAGRLTAFVQGGGYMIASIMPFVAGWMRSHSNGLSQAWVMMAAGIVLLLVIALRFSPGRRVI</sequence>
<evidence type="ECO:0000259" key="5">
    <source>
        <dbReference type="PROSITE" id="PS50850"/>
    </source>
</evidence>
<reference evidence="6 7" key="1">
    <citation type="submission" date="2016-01" db="EMBL/GenBank/DDBJ databases">
        <authorList>
            <person name="Oliw E.H."/>
        </authorList>
    </citation>
    <scope>NUCLEOTIDE SEQUENCE [LARGE SCALE GENOMIC DNA]</scope>
    <source>
        <strain evidence="6 7">Kerr 14</strain>
    </source>
</reference>
<dbReference type="InterPro" id="IPR036259">
    <property type="entry name" value="MFS_trans_sf"/>
</dbReference>
<dbReference type="Pfam" id="PF07690">
    <property type="entry name" value="MFS_1"/>
    <property type="match status" value="1"/>
</dbReference>
<feature type="transmembrane region" description="Helical" evidence="4">
    <location>
        <begin position="173"/>
        <end position="194"/>
    </location>
</feature>
<evidence type="ECO:0000313" key="7">
    <source>
        <dbReference type="Proteomes" id="UP000191897"/>
    </source>
</evidence>
<dbReference type="PROSITE" id="PS50850">
    <property type="entry name" value="MFS"/>
    <property type="match status" value="1"/>
</dbReference>
<feature type="transmembrane region" description="Helical" evidence="4">
    <location>
        <begin position="220"/>
        <end position="241"/>
    </location>
</feature>
<gene>
    <name evidence="6" type="ORF">AGR4C_Cc50357</name>
</gene>
<feature type="transmembrane region" description="Helical" evidence="4">
    <location>
        <begin position="146"/>
        <end position="167"/>
    </location>
</feature>
<protein>
    <submittedName>
        <fullName evidence="6">Major facilitator superfamily MFS_1</fullName>
    </submittedName>
</protein>
<keyword evidence="2 4" id="KW-1133">Transmembrane helix</keyword>
<evidence type="ECO:0000313" key="6">
    <source>
        <dbReference type="EMBL" id="CUX30269.1"/>
    </source>
</evidence>
<accession>A0A1S7Q284</accession>
<evidence type="ECO:0000256" key="3">
    <source>
        <dbReference type="ARBA" id="ARBA00023136"/>
    </source>
</evidence>
<feature type="transmembrane region" description="Helical" evidence="4">
    <location>
        <begin position="54"/>
        <end position="76"/>
    </location>
</feature>
<dbReference type="GO" id="GO:0022857">
    <property type="term" value="F:transmembrane transporter activity"/>
    <property type="evidence" value="ECO:0007669"/>
    <property type="project" value="InterPro"/>
</dbReference>
<feature type="transmembrane region" description="Helical" evidence="4">
    <location>
        <begin position="312"/>
        <end position="332"/>
    </location>
</feature>
<dbReference type="SUPFAM" id="SSF103473">
    <property type="entry name" value="MFS general substrate transporter"/>
    <property type="match status" value="1"/>
</dbReference>
<feature type="transmembrane region" description="Helical" evidence="4">
    <location>
        <begin position="261"/>
        <end position="280"/>
    </location>
</feature>
<feature type="transmembrane region" description="Helical" evidence="4">
    <location>
        <begin position="287"/>
        <end position="306"/>
    </location>
</feature>
<feature type="transmembrane region" description="Helical" evidence="4">
    <location>
        <begin position="375"/>
        <end position="394"/>
    </location>
</feature>
<dbReference type="InterPro" id="IPR011701">
    <property type="entry name" value="MFS"/>
</dbReference>
<evidence type="ECO:0000256" key="1">
    <source>
        <dbReference type="ARBA" id="ARBA00022692"/>
    </source>
</evidence>
<dbReference type="InterPro" id="IPR052524">
    <property type="entry name" value="MFS_Cyanate_Porter"/>
</dbReference>
<keyword evidence="3 4" id="KW-0472">Membrane</keyword>
<organism evidence="6 7">
    <name type="scientific">Agrobacterium tumefaciens str. Kerr 14</name>
    <dbReference type="NCBI Taxonomy" id="1183424"/>
    <lineage>
        <taxon>Bacteria</taxon>
        <taxon>Pseudomonadati</taxon>
        <taxon>Pseudomonadota</taxon>
        <taxon>Alphaproteobacteria</taxon>
        <taxon>Hyphomicrobiales</taxon>
        <taxon>Rhizobiaceae</taxon>
        <taxon>Rhizobium/Agrobacterium group</taxon>
        <taxon>Agrobacterium</taxon>
        <taxon>Agrobacterium tumefaciens complex</taxon>
    </lineage>
</organism>
<name>A0A1S7Q284_AGRTU</name>
<dbReference type="PANTHER" id="PTHR23523:SF1">
    <property type="entry name" value="CYANATE TRANSPORT PROTEIN CYNX"/>
    <property type="match status" value="1"/>
</dbReference>
<dbReference type="Proteomes" id="UP000191897">
    <property type="component" value="Unassembled WGS sequence"/>
</dbReference>
<proteinExistence type="predicted"/>
<feature type="transmembrane region" description="Helical" evidence="4">
    <location>
        <begin position="112"/>
        <end position="134"/>
    </location>
</feature>
<dbReference type="Gene3D" id="1.20.1250.20">
    <property type="entry name" value="MFS general substrate transporter like domains"/>
    <property type="match status" value="2"/>
</dbReference>
<dbReference type="AlphaFoldDB" id="A0A1S7Q284"/>